<dbReference type="FunFam" id="2.120.10.80:FF:000283">
    <property type="entry name" value="Predicted protein"/>
    <property type="match status" value="1"/>
</dbReference>
<dbReference type="Proteomes" id="UP000195570">
    <property type="component" value="Unassembled WGS sequence"/>
</dbReference>
<dbReference type="InterPro" id="IPR015915">
    <property type="entry name" value="Kelch-typ_b-propeller"/>
</dbReference>
<comment type="caution">
    <text evidence="4">The sequence shown here is derived from an EMBL/GenBank/DDBJ whole genome shotgun (WGS) entry which is preliminary data.</text>
</comment>
<dbReference type="PANTHER" id="PTHR46093:SF18">
    <property type="entry name" value="FIBRONECTIN TYPE-III DOMAIN-CONTAINING PROTEIN"/>
    <property type="match status" value="1"/>
</dbReference>
<dbReference type="Pfam" id="PF24681">
    <property type="entry name" value="Kelch_KLHDC2_KLHL20_DRC7"/>
    <property type="match status" value="1"/>
</dbReference>
<keyword evidence="2" id="KW-0677">Repeat</keyword>
<protein>
    <submittedName>
        <fullName evidence="4">Kelch motif/Galactose oxidase, central domain containing protein, putative</fullName>
    </submittedName>
</protein>
<evidence type="ECO:0000313" key="4">
    <source>
        <dbReference type="EMBL" id="SCU69009.1"/>
    </source>
</evidence>
<accession>A0A1G4IAD9</accession>
<dbReference type="RefSeq" id="XP_067080060.1">
    <property type="nucleotide sequence ID" value="XM_067223959.1"/>
</dbReference>
<feature type="region of interest" description="Disordered" evidence="3">
    <location>
        <begin position="862"/>
        <end position="898"/>
    </location>
</feature>
<feature type="compositionally biased region" description="Acidic residues" evidence="3">
    <location>
        <begin position="69"/>
        <end position="90"/>
    </location>
</feature>
<dbReference type="PANTHER" id="PTHR46093">
    <property type="entry name" value="ACYL-COA-BINDING DOMAIN-CONTAINING PROTEIN 5"/>
    <property type="match status" value="1"/>
</dbReference>
<evidence type="ECO:0000256" key="2">
    <source>
        <dbReference type="ARBA" id="ARBA00022737"/>
    </source>
</evidence>
<evidence type="ECO:0000256" key="3">
    <source>
        <dbReference type="SAM" id="MobiDB-lite"/>
    </source>
</evidence>
<evidence type="ECO:0000256" key="1">
    <source>
        <dbReference type="ARBA" id="ARBA00022441"/>
    </source>
</evidence>
<dbReference type="SUPFAM" id="SSF117281">
    <property type="entry name" value="Kelch motif"/>
    <property type="match status" value="2"/>
</dbReference>
<feature type="region of interest" description="Disordered" evidence="3">
    <location>
        <begin position="540"/>
        <end position="568"/>
    </location>
</feature>
<proteinExistence type="predicted"/>
<feature type="compositionally biased region" description="Basic residues" evidence="3">
    <location>
        <begin position="881"/>
        <end position="891"/>
    </location>
</feature>
<feature type="region of interest" description="Disordered" evidence="3">
    <location>
        <begin position="1032"/>
        <end position="1056"/>
    </location>
</feature>
<feature type="region of interest" description="Disordered" evidence="3">
    <location>
        <begin position="1094"/>
        <end position="1118"/>
    </location>
</feature>
<feature type="compositionally biased region" description="Low complexity" evidence="3">
    <location>
        <begin position="869"/>
        <end position="880"/>
    </location>
</feature>
<reference evidence="4" key="1">
    <citation type="submission" date="2016-09" db="EMBL/GenBank/DDBJ databases">
        <authorList>
            <person name="Hebert L."/>
            <person name="Moumen B."/>
        </authorList>
    </citation>
    <scope>NUCLEOTIDE SEQUENCE [LARGE SCALE GENOMIC DNA]</scope>
    <source>
        <strain evidence="4">OVI</strain>
    </source>
</reference>
<keyword evidence="1" id="KW-0880">Kelch repeat</keyword>
<dbReference type="EMBL" id="CZPT02001130">
    <property type="protein sequence ID" value="SCU69009.1"/>
    <property type="molecule type" value="Genomic_DNA"/>
</dbReference>
<dbReference type="VEuPathDB" id="TriTrypDB:TEOVI_000644400"/>
<feature type="region of interest" description="Disordered" evidence="3">
    <location>
        <begin position="1357"/>
        <end position="1467"/>
    </location>
</feature>
<gene>
    <name evidence="4" type="ORF">TEOVI_000644400</name>
</gene>
<dbReference type="GeneID" id="92380378"/>
<dbReference type="FunFam" id="2.120.10.80:FF:000211">
    <property type="entry name" value="attractin-like protein 1"/>
    <property type="match status" value="1"/>
</dbReference>
<sequence>MEGERGRNSQNQKLGLELVHDDGRPIASCPIDMNELLKKMGKTVEVKEGVRVRLEEYNEDEGLYYSEDSWSEESEEESQSEENDSAEDIAETPPPGCRRVEDWNSAVRATQRGEKPPMVQASGILSRSPKHVKEKGTADIKAGQIPRRELWVSRAPPADTERTYKRLQTVRLMPCPTSRRFCLPPLTFHAAASYTGNAARGPRMLVYGGTTNLGKTTENELYEFSLLSGDWRRVEGKQSHSPGVYGHTAVVLKKHRRVVLTGGVGYGGVPPEPLESLTDDYRRARFHLLFPHKEPIQSNAQAIPETVANTELPTLWTLAHAAESVPTFGFLPVIFDVDLRTRRWRTIETSPKLPVVFHSAVAIGTRLYIFGGMNTHLQVSSQLILVDGETYKISLIPPSTDPPKARFLHSAVVYAHWMIIYGGFDAHNQPLDDAWAFDTVNERWEQLHCHGSHARGAHAACVVGSRLIVVGGFDSSFDGDEAPASTCLELNLIPNHEDKHLWRPLPLHPTVPPVAFAAVCPCGDDASFLLYGGCIAAKKGDDSKKAQGGGGKSPGRGRHTNSGHTGYSDCIGDDGDNLTIWKRLVPSNEGFLLTFPVKRPEKNNEGDAEPRYNALGVEIDPDEVPAEFLAFVKRQHDFLLKKTGNVEQTMKKIFLEERESMEPHLYLTPDEVERLIEESEELCTRFSEYKMEELPPHVPERQLRLHLNEECVSLSRQVRDVIKSMKGNPAAAAAVKSKTHRFKVGQKFESHSAPKPFRRVVIMSLMKEIKRNIKRVLLSNKALKTVEWPNKAEYLEAIRRMQETADTFLLSVKEILDVYIEKRVDSLVSAIDTRKNKLKRLTEAVERSRQSFPVHPLDIVARVGGRGGRSSPSPQSISSRARSRSPSARHFKGGEEATHTLNKGEVGVLLNKASAVRTNASLFGESCQSMIPPAPKQVATALLVPGMTPPPEGEDAAASRETVWHTACGQVQQIVKCVDRFIEGIRASQLEQKPLNEAGDGTEEGSYRVNLALATVWPLETCKDKLDELKKGMPEVRNPSPAAGGDEAAKLKKTQQHYTRLSKSLTALVQSVKMSILSRAGAKPPPAVHITSRDVVAASPSSKGRAWRPPQSRRQRSTIEVLDLHADDATEPEGYSPTAEEEQRHCHAVLSPLSPKLVPIEDLFASPRTAPAVEAPNRIPITSREAAALVSAPQAAVAATGECVIVPSKKDVRVVKNSSSASLLFHEGDDTSAAMHSRLFPPQAYHDYYAAAATPQQPTCIAVSNGPKMVAAGENRSSDAVISLIDVFDGVHPVTVTDEGKQDLKAMVSVTPGFFHAHPSAVDTGTSETSDHVKYCDSPMLEDDYFFFGRRLESSCLPTGPAQPLSTPSAKGTTRKKTQKREPSVKLAAKSRTRDTKSSPHCLSFSATPLRDSKRRSVSRGERAVRQLMEPDSFARGGGGGPLRGKLTPGEARIAEARKRGSLMSGS</sequence>
<dbReference type="Gene3D" id="2.120.10.80">
    <property type="entry name" value="Kelch-type beta propeller"/>
    <property type="match status" value="2"/>
</dbReference>
<keyword evidence="5" id="KW-1185">Reference proteome</keyword>
<organism evidence="4 5">
    <name type="scientific">Trypanosoma equiperdum</name>
    <dbReference type="NCBI Taxonomy" id="5694"/>
    <lineage>
        <taxon>Eukaryota</taxon>
        <taxon>Discoba</taxon>
        <taxon>Euglenozoa</taxon>
        <taxon>Kinetoplastea</taxon>
        <taxon>Metakinetoplastina</taxon>
        <taxon>Trypanosomatida</taxon>
        <taxon>Trypanosomatidae</taxon>
        <taxon>Trypanosoma</taxon>
    </lineage>
</organism>
<name>A0A1G4IAD9_TRYEQ</name>
<evidence type="ECO:0000313" key="5">
    <source>
        <dbReference type="Proteomes" id="UP000195570"/>
    </source>
</evidence>
<feature type="region of interest" description="Disordered" evidence="3">
    <location>
        <begin position="63"/>
        <end position="138"/>
    </location>
</feature>
<feature type="region of interest" description="Disordered" evidence="3">
    <location>
        <begin position="1"/>
        <end position="26"/>
    </location>
</feature>